<keyword evidence="3" id="KW-1185">Reference proteome</keyword>
<dbReference type="RefSeq" id="WP_092593407.1">
    <property type="nucleotide sequence ID" value="NZ_FMWL01000030.1"/>
</dbReference>
<protein>
    <submittedName>
        <fullName evidence="2">Uncharacterized protein</fullName>
    </submittedName>
</protein>
<evidence type="ECO:0000313" key="3">
    <source>
        <dbReference type="Proteomes" id="UP000199208"/>
    </source>
</evidence>
<dbReference type="EMBL" id="FMWL01000030">
    <property type="protein sequence ID" value="SCZ82024.1"/>
    <property type="molecule type" value="Genomic_DNA"/>
</dbReference>
<dbReference type="OrthoDB" id="6194834at2"/>
<gene>
    <name evidence="2" type="ORF">SAMN03080599_03279</name>
</gene>
<sequence length="133" mass="15670">MKTGEKLKKTLKWITVLLFILTLLKIYYELRFFDLMLGIYEVERHQKKAALVSKKALMFITKKSEADSAIKERMSELGWTYVDTYGNGYIFSNEDEEILLRRHDYAIGYSTFEIQPGKEYRKTFSEETEAVEG</sequence>
<name>A0A1G5S6N1_9FIRM</name>
<reference evidence="2 3" key="1">
    <citation type="submission" date="2016-10" db="EMBL/GenBank/DDBJ databases">
        <authorList>
            <person name="de Groot N.N."/>
        </authorList>
    </citation>
    <scope>NUCLEOTIDE SEQUENCE [LARGE SCALE GENOMIC DNA]</scope>
    <source>
        <strain evidence="2 3">DSM 2784</strain>
    </source>
</reference>
<keyword evidence="1" id="KW-0812">Transmembrane</keyword>
<dbReference type="AlphaFoldDB" id="A0A1G5S6N1"/>
<feature type="transmembrane region" description="Helical" evidence="1">
    <location>
        <begin position="12"/>
        <end position="28"/>
    </location>
</feature>
<keyword evidence="1" id="KW-0472">Membrane</keyword>
<dbReference type="Proteomes" id="UP000199208">
    <property type="component" value="Unassembled WGS sequence"/>
</dbReference>
<organism evidence="2 3">
    <name type="scientific">Acidaminobacter hydrogenoformans DSM 2784</name>
    <dbReference type="NCBI Taxonomy" id="1120920"/>
    <lineage>
        <taxon>Bacteria</taxon>
        <taxon>Bacillati</taxon>
        <taxon>Bacillota</taxon>
        <taxon>Clostridia</taxon>
        <taxon>Peptostreptococcales</taxon>
        <taxon>Acidaminobacteraceae</taxon>
        <taxon>Acidaminobacter</taxon>
    </lineage>
</organism>
<keyword evidence="1" id="KW-1133">Transmembrane helix</keyword>
<evidence type="ECO:0000256" key="1">
    <source>
        <dbReference type="SAM" id="Phobius"/>
    </source>
</evidence>
<evidence type="ECO:0000313" key="2">
    <source>
        <dbReference type="EMBL" id="SCZ82024.1"/>
    </source>
</evidence>
<accession>A0A1G5S6N1</accession>
<proteinExistence type="predicted"/>